<dbReference type="PANTHER" id="PTHR32198">
    <property type="entry name" value="MITOCHONDRIAL ESCAPE PROTEIN 2"/>
    <property type="match status" value="1"/>
</dbReference>
<feature type="region of interest" description="Disordered" evidence="9">
    <location>
        <begin position="505"/>
        <end position="536"/>
    </location>
</feature>
<comment type="similarity">
    <text evidence="2">Belongs to the YME2 family.</text>
</comment>
<dbReference type="PANTHER" id="PTHR32198:SF2">
    <property type="entry name" value="MITOCHONDRIAL ESCAPE PROTEIN 2"/>
    <property type="match status" value="1"/>
</dbReference>
<feature type="domain" description="Mitochondrial escape protein 2 C-terminal" evidence="11">
    <location>
        <begin position="1521"/>
        <end position="1694"/>
    </location>
</feature>
<evidence type="ECO:0000256" key="8">
    <source>
        <dbReference type="SAM" id="Coils"/>
    </source>
</evidence>
<keyword evidence="7" id="KW-0472">Membrane</keyword>
<feature type="signal peptide" evidence="10">
    <location>
        <begin position="1"/>
        <end position="35"/>
    </location>
</feature>
<evidence type="ECO:0000256" key="2">
    <source>
        <dbReference type="ARBA" id="ARBA00010320"/>
    </source>
</evidence>
<proteinExistence type="inferred from homology"/>
<feature type="compositionally biased region" description="Basic and acidic residues" evidence="9">
    <location>
        <begin position="512"/>
        <end position="536"/>
    </location>
</feature>
<dbReference type="InterPro" id="IPR039627">
    <property type="entry name" value="Yme2_C"/>
</dbReference>
<organism evidence="12 13">
    <name type="scientific">Durusdinium trenchii</name>
    <dbReference type="NCBI Taxonomy" id="1381693"/>
    <lineage>
        <taxon>Eukaryota</taxon>
        <taxon>Sar</taxon>
        <taxon>Alveolata</taxon>
        <taxon>Dinophyceae</taxon>
        <taxon>Suessiales</taxon>
        <taxon>Symbiodiniaceae</taxon>
        <taxon>Durusdinium</taxon>
    </lineage>
</organism>
<keyword evidence="5" id="KW-1133">Transmembrane helix</keyword>
<comment type="caution">
    <text evidence="12">The sequence shown here is derived from an EMBL/GenBank/DDBJ whole genome shotgun (WGS) entry which is preliminary data.</text>
</comment>
<keyword evidence="10" id="KW-0732">Signal</keyword>
<dbReference type="Gene3D" id="1.10.1410.10">
    <property type="match status" value="1"/>
</dbReference>
<feature type="coiled-coil region" evidence="8">
    <location>
        <begin position="1668"/>
        <end position="1695"/>
    </location>
</feature>
<dbReference type="EMBL" id="CAXAMN010018335">
    <property type="protein sequence ID" value="CAK9052239.1"/>
    <property type="molecule type" value="Genomic_DNA"/>
</dbReference>
<keyword evidence="6" id="KW-0496">Mitochondrion</keyword>
<dbReference type="SUPFAM" id="SSF81631">
    <property type="entry name" value="PAP/OAS1 substrate-binding domain"/>
    <property type="match status" value="1"/>
</dbReference>
<name>A0ABP0MQC2_9DINO</name>
<evidence type="ECO:0000256" key="5">
    <source>
        <dbReference type="ARBA" id="ARBA00022989"/>
    </source>
</evidence>
<gene>
    <name evidence="12" type="ORF">CCMP2556_LOCUS26380</name>
</gene>
<dbReference type="Proteomes" id="UP001642484">
    <property type="component" value="Unassembled WGS sequence"/>
</dbReference>
<feature type="chain" id="PRO_5045864332" description="Mitochondrial escape protein 2 C-terminal domain-containing protein" evidence="10">
    <location>
        <begin position="36"/>
        <end position="1766"/>
    </location>
</feature>
<evidence type="ECO:0000256" key="4">
    <source>
        <dbReference type="ARBA" id="ARBA00022792"/>
    </source>
</evidence>
<evidence type="ECO:0000256" key="9">
    <source>
        <dbReference type="SAM" id="MobiDB-lite"/>
    </source>
</evidence>
<evidence type="ECO:0000256" key="10">
    <source>
        <dbReference type="SAM" id="SignalP"/>
    </source>
</evidence>
<feature type="domain" description="Mitochondrial escape protein 2 C-terminal" evidence="11">
    <location>
        <begin position="1304"/>
        <end position="1481"/>
    </location>
</feature>
<evidence type="ECO:0000313" key="12">
    <source>
        <dbReference type="EMBL" id="CAK9052239.1"/>
    </source>
</evidence>
<keyword evidence="4" id="KW-0999">Mitochondrion inner membrane</keyword>
<dbReference type="InterPro" id="IPR018850">
    <property type="entry name" value="Mt_escape_2_C"/>
</dbReference>
<keyword evidence="3" id="KW-0812">Transmembrane</keyword>
<reference evidence="12 13" key="1">
    <citation type="submission" date="2024-02" db="EMBL/GenBank/DDBJ databases">
        <authorList>
            <person name="Chen Y."/>
            <person name="Shah S."/>
            <person name="Dougan E. K."/>
            <person name="Thang M."/>
            <person name="Chan C."/>
        </authorList>
    </citation>
    <scope>NUCLEOTIDE SEQUENCE [LARGE SCALE GENOMIC DNA]</scope>
</reference>
<evidence type="ECO:0000256" key="1">
    <source>
        <dbReference type="ARBA" id="ARBA00004434"/>
    </source>
</evidence>
<comment type="subcellular location">
    <subcellularLocation>
        <location evidence="1">Mitochondrion inner membrane</location>
        <topology evidence="1">Single-pass membrane protein</topology>
    </subcellularLocation>
</comment>
<keyword evidence="8" id="KW-0175">Coiled coil</keyword>
<evidence type="ECO:0000256" key="3">
    <source>
        <dbReference type="ARBA" id="ARBA00022692"/>
    </source>
</evidence>
<sequence>MALNDPPPRHATPALAGRLSALGLVLSLLLQGCGQQKGLCEKGDATCKELQALQQSLGSCNELHPDSRFVGNPKITDISGTCAAVEFLYASQQMPVVYLYGRVARDADFTAEWGEGLHPLELEGESPEMAELKGKLPPELKVRRYRTLMRHIPTHKAFEVKLADEEDAAFEGSAFSCSSEPEVTLPKKLHPAAPYEVQLHRTDPRTNVKNEEGSVCVDLHWSHPFPQLKLVPEDAYFRVWMQYEGEPKKQFCEDQLGVWKRRCGVQMPSASGAFGRQSFTTICGLWPSRRVTFTVEAFTCDGRAAADVITATLPPDAPSFTASLITTPANQESSAGFWPKVLIDWIPQHDDLIQGHSLYLSLKGIGAMKLICWISRQERRGQMSLPIQKKNHTHSRDAALLHDYLQRYHVHQEQEVLVATRSVANISRPGRNKEKDEFLESPVSAFSLGDWLIMEKYVKCLTSFNAQQPSYVSSAVQLSWTEEQSMLGKGKVTSIGEVLTQPPQHARLPFSRPREATPARDGHRKRGDEANEANGAKERAAARWKVLKWRPGASRLLFWMARVETERRDADDSSSDFATGLLVQPQAWRGTARAHGVDCLGFLNPQLVRTLAVREAIRPLFPESDVCGFVSGELEGSRAFRVAVPDIELVVSVSPELLRQKLLGKLERKLDKQLEKAAIRSIAEILVTSCGFKFRRSAFRGEEPKLTLLAPGGDAEAVPLDLAVNAETPLYAAALLSECAQWDLRAKQLILLVRRWAKDRGICHAAKGYLSPYHWSLLVIYFLQVCPRVLPPLTAFMTFQQLSSKGSASSPDDAPRPEPNPVHTSKLFKDFMHFYQDFDWRNEMINPISGSPGKSTFEETWNCLKQAGNGVGFARTQEEFARAGAICAEGVAVGRIFELWVPPTGGRWPRRGGRAQSEAARKGCGILIERRQRFWIADPLIYCIQAVEGDFCDLQEVLQAAKEESDEVEEKPEKVSSARGVLWVANVYPTKAFRFDMRHMLTRHNHETLIPQLLPDGVEVTRMVPREKEGGAFVYFRAPPTFVLQALRNLAESNPEAVTKMRFVPTDDILLKVSEGICQYFRTHDVRAFLCPHPVRAHRVKGTPYLEDFASRYPSSQLQIRFDPTGQVKEEQLYEILRRYGQLEDLQATEQGYLASFRYTAGAVAARNCLHRALVEAKNADGPRFQIDYKQFMQKWIWETITSNARLIFPIFVVLMFGTTYFIWDPMRSAFVHLKIASIFSSPPPSSKASNTAAPSSVANGSAEVSTGYQGLQGFLLRFVSEARASLRPKTSARDLFNDFWAERQAEIAELKDWVDQPPERVLLLTGHRGNGLHEMMKKLIGGRTLEINVRDMLEAGGAADDHLFLRAFSRAVGYWPAQGMDRQLSAVLDLMLPGSGKQLSRENELLVAVQRVLFASTQALQAWKARSSASLKFDATPLILITGFTSENKDRRPGFFEALVSWAAYVTEAKLARVVFVADSSFGEPSILAHLKDRPERLSVFEVQDIRASSVRRILQHHLDDTALSDQQLKAIGGRYMDISAMLGHMRHGVAPNEAVRWLLETAEVTVRRLLLTGQPNARWTRPQLWRAIRLLESSGKVPYDVVLWGVFRGDEAALRSMKESNLIAVNPRKSESESALRYDVEAGSPLYAEVFRRLVQNEGLGAVLDLEVAKEDVAREQKTVDLYEAELVRLEEILDARRDWWFSSRRLDAQLESRVEQLVDLIMEQHKKLEKYHKARRKAMNTLAKHADSFQEDVRRVKEKVLAG</sequence>
<evidence type="ECO:0000256" key="7">
    <source>
        <dbReference type="ARBA" id="ARBA00023136"/>
    </source>
</evidence>
<protein>
    <recommendedName>
        <fullName evidence="11">Mitochondrial escape protein 2 C-terminal domain-containing protein</fullName>
    </recommendedName>
</protein>
<accession>A0ABP0MQC2</accession>
<dbReference type="Pfam" id="PF10443">
    <property type="entry name" value="RNA12"/>
    <property type="match status" value="2"/>
</dbReference>
<evidence type="ECO:0000259" key="11">
    <source>
        <dbReference type="Pfam" id="PF10443"/>
    </source>
</evidence>
<evidence type="ECO:0000256" key="6">
    <source>
        <dbReference type="ARBA" id="ARBA00023128"/>
    </source>
</evidence>
<keyword evidence="13" id="KW-1185">Reference proteome</keyword>
<evidence type="ECO:0000313" key="13">
    <source>
        <dbReference type="Proteomes" id="UP001642484"/>
    </source>
</evidence>